<proteinExistence type="predicted"/>
<evidence type="ECO:0000313" key="3">
    <source>
        <dbReference type="Proteomes" id="UP001189429"/>
    </source>
</evidence>
<gene>
    <name evidence="2" type="ORF">PCOR1329_LOCUS79765</name>
</gene>
<accession>A0ABN9XUA8</accession>
<evidence type="ECO:0000313" key="2">
    <source>
        <dbReference type="EMBL" id="CAK0903443.1"/>
    </source>
</evidence>
<organism evidence="2 3">
    <name type="scientific">Prorocentrum cordatum</name>
    <dbReference type="NCBI Taxonomy" id="2364126"/>
    <lineage>
        <taxon>Eukaryota</taxon>
        <taxon>Sar</taxon>
        <taxon>Alveolata</taxon>
        <taxon>Dinophyceae</taxon>
        <taxon>Prorocentrales</taxon>
        <taxon>Prorocentraceae</taxon>
        <taxon>Prorocentrum</taxon>
    </lineage>
</organism>
<evidence type="ECO:0000256" key="1">
    <source>
        <dbReference type="SAM" id="Phobius"/>
    </source>
</evidence>
<keyword evidence="1" id="KW-0472">Membrane</keyword>
<keyword evidence="1" id="KW-0812">Transmembrane</keyword>
<name>A0ABN9XUA8_9DINO</name>
<dbReference type="Proteomes" id="UP001189429">
    <property type="component" value="Unassembled WGS sequence"/>
</dbReference>
<protein>
    <recommendedName>
        <fullName evidence="4">Prolyl 4-hydroxylase alpha subunit Fe(2+) 2OG dioxygenase domain-containing protein</fullName>
    </recommendedName>
</protein>
<feature type="transmembrane region" description="Helical" evidence="1">
    <location>
        <begin position="24"/>
        <end position="42"/>
    </location>
</feature>
<dbReference type="EMBL" id="CAUYUJ010021232">
    <property type="protein sequence ID" value="CAK0903443.1"/>
    <property type="molecule type" value="Genomic_DNA"/>
</dbReference>
<sequence length="124" mass="13023">MYEKFFGKCPTLGFLSGSAAEAEGLLGLAFGFAFLSGVAAALNRHRPAGAPAVEPSPRMQLACYDGGGARYGEHTDCEERGGALRMHGATPGAEVDVMPEGGTLVLPTSHRRMALTMWLLDPKA</sequence>
<reference evidence="2" key="1">
    <citation type="submission" date="2023-10" db="EMBL/GenBank/DDBJ databases">
        <authorList>
            <person name="Chen Y."/>
            <person name="Shah S."/>
            <person name="Dougan E. K."/>
            <person name="Thang M."/>
            <person name="Chan C."/>
        </authorList>
    </citation>
    <scope>NUCLEOTIDE SEQUENCE [LARGE SCALE GENOMIC DNA]</scope>
</reference>
<comment type="caution">
    <text evidence="2">The sequence shown here is derived from an EMBL/GenBank/DDBJ whole genome shotgun (WGS) entry which is preliminary data.</text>
</comment>
<dbReference type="Gene3D" id="2.60.120.620">
    <property type="entry name" value="q2cbj1_9rhob like domain"/>
    <property type="match status" value="1"/>
</dbReference>
<keyword evidence="3" id="KW-1185">Reference proteome</keyword>
<evidence type="ECO:0008006" key="4">
    <source>
        <dbReference type="Google" id="ProtNLM"/>
    </source>
</evidence>
<keyword evidence="1" id="KW-1133">Transmembrane helix</keyword>